<dbReference type="SUPFAM" id="SSF56436">
    <property type="entry name" value="C-type lectin-like"/>
    <property type="match status" value="2"/>
</dbReference>
<reference evidence="4" key="2">
    <citation type="submission" date="2025-08" db="UniProtKB">
        <authorList>
            <consortium name="RefSeq"/>
        </authorList>
    </citation>
    <scope>IDENTIFICATION</scope>
    <source>
        <tissue evidence="4">Blood</tissue>
    </source>
</reference>
<dbReference type="AlphaFoldDB" id="A0A2D0QCQ0"/>
<evidence type="ECO:0000313" key="3">
    <source>
        <dbReference type="Proteomes" id="UP000221080"/>
    </source>
</evidence>
<feature type="domain" description="C-type lectin" evidence="2">
    <location>
        <begin position="1"/>
        <end position="110"/>
    </location>
</feature>
<dbReference type="Proteomes" id="UP000221080">
    <property type="component" value="Chromosome 29"/>
</dbReference>
<dbReference type="PANTHER" id="PTHR45784:SF3">
    <property type="entry name" value="C-TYPE LECTIN DOMAIN FAMILY 4 MEMBER K-LIKE-RELATED"/>
    <property type="match status" value="1"/>
</dbReference>
<sequence length="290" mass="32582">MKQYTWADAQKYCRAMYTDLATVASDDDRLRLTQEAASKGFVGYAWVGLYNDINSWRWSLNDLPLKNVPYTNWYPGEPNNSGGKEACAALGTSGQWGDVDCAALRPFICYNGHFSGAAKFIGITSPLLTWPEAQAYCRTHHTDLASSLNSSDQNYLLQLFDIQGSSWIGLYRDTWKWSDGTKALNLSWLPGEPANQGGNQNCASAVNAQFNDYFCGLIAYFVCQSMRKQQIIKLQVKSAGSVFDPAVQSLMFEQIKQKLEEKGMLENTTVTWRVQPDGNIFHKKKDDDEL</sequence>
<dbReference type="InterPro" id="IPR001304">
    <property type="entry name" value="C-type_lectin-like"/>
</dbReference>
<evidence type="ECO:0000313" key="4">
    <source>
        <dbReference type="RefSeq" id="XP_017316463.3"/>
    </source>
</evidence>
<evidence type="ECO:0000259" key="2">
    <source>
        <dbReference type="PROSITE" id="PS50041"/>
    </source>
</evidence>
<dbReference type="InterPro" id="IPR018378">
    <property type="entry name" value="C-type_lectin_CS"/>
</dbReference>
<name>A0A2D0QCQ0_ICTPU</name>
<dbReference type="InterPro" id="IPR016186">
    <property type="entry name" value="C-type_lectin-like/link_sf"/>
</dbReference>
<keyword evidence="1" id="KW-1015">Disulfide bond</keyword>
<protein>
    <submittedName>
        <fullName evidence="4">C-type lectin domain family 20 member A</fullName>
    </submittedName>
</protein>
<dbReference type="KEGG" id="ipu:108260588"/>
<dbReference type="Pfam" id="PF00059">
    <property type="entry name" value="Lectin_C"/>
    <property type="match status" value="2"/>
</dbReference>
<dbReference type="GeneID" id="108260588"/>
<dbReference type="CDD" id="cd00037">
    <property type="entry name" value="CLECT"/>
    <property type="match status" value="1"/>
</dbReference>
<reference evidence="3" key="1">
    <citation type="journal article" date="2016" name="Nat. Commun.">
        <title>The channel catfish genome sequence provides insights into the evolution of scale formation in teleosts.</title>
        <authorList>
            <person name="Liu Z."/>
            <person name="Liu S."/>
            <person name="Yao J."/>
            <person name="Bao L."/>
            <person name="Zhang J."/>
            <person name="Li Y."/>
            <person name="Jiang C."/>
            <person name="Sun L."/>
            <person name="Wang R."/>
            <person name="Zhang Y."/>
            <person name="Zhou T."/>
            <person name="Zeng Q."/>
            <person name="Fu Q."/>
            <person name="Gao S."/>
            <person name="Li N."/>
            <person name="Koren S."/>
            <person name="Jiang Y."/>
            <person name="Zimin A."/>
            <person name="Xu P."/>
            <person name="Phillippy A.M."/>
            <person name="Geng X."/>
            <person name="Song L."/>
            <person name="Sun F."/>
            <person name="Li C."/>
            <person name="Wang X."/>
            <person name="Chen A."/>
            <person name="Jin Y."/>
            <person name="Yuan Z."/>
            <person name="Yang Y."/>
            <person name="Tan S."/>
            <person name="Peatman E."/>
            <person name="Lu J."/>
            <person name="Qin Z."/>
            <person name="Dunham R."/>
            <person name="Li Z."/>
            <person name="Sonstegard T."/>
            <person name="Feng J."/>
            <person name="Danzmann R.G."/>
            <person name="Schroeder S."/>
            <person name="Scheffler B."/>
            <person name="Duke M.V."/>
            <person name="Ballard L."/>
            <person name="Kucuktas H."/>
            <person name="Kaltenboeck L."/>
            <person name="Liu H."/>
            <person name="Armbruster J."/>
            <person name="Xie Y."/>
            <person name="Kirby M.L."/>
            <person name="Tian Y."/>
            <person name="Flanagan M.E."/>
            <person name="Mu W."/>
            <person name="Waldbieser G.C."/>
        </authorList>
    </citation>
    <scope>NUCLEOTIDE SEQUENCE [LARGE SCALE GENOMIC DNA]</scope>
    <source>
        <strain evidence="3">SDA103</strain>
    </source>
</reference>
<keyword evidence="3" id="KW-1185">Reference proteome</keyword>
<dbReference type="PROSITE" id="PS00615">
    <property type="entry name" value="C_TYPE_LECTIN_1"/>
    <property type="match status" value="1"/>
</dbReference>
<dbReference type="PANTHER" id="PTHR45784">
    <property type="entry name" value="C-TYPE LECTIN DOMAIN FAMILY 20 MEMBER A-RELATED"/>
    <property type="match status" value="1"/>
</dbReference>
<evidence type="ECO:0000256" key="1">
    <source>
        <dbReference type="ARBA" id="ARBA00023157"/>
    </source>
</evidence>
<proteinExistence type="predicted"/>
<accession>A0A2D0QCQ0</accession>
<dbReference type="Gene3D" id="3.10.100.10">
    <property type="entry name" value="Mannose-Binding Protein A, subunit A"/>
    <property type="match status" value="2"/>
</dbReference>
<gene>
    <name evidence="4" type="primary">LOC108260588</name>
</gene>
<dbReference type="SMART" id="SM00034">
    <property type="entry name" value="CLECT"/>
    <property type="match status" value="2"/>
</dbReference>
<dbReference type="InterPro" id="IPR016187">
    <property type="entry name" value="CTDL_fold"/>
</dbReference>
<dbReference type="OrthoDB" id="6369810at2759"/>
<dbReference type="PROSITE" id="PS50041">
    <property type="entry name" value="C_TYPE_LECTIN_2"/>
    <property type="match status" value="2"/>
</dbReference>
<organism evidence="3 4">
    <name type="scientific">Ictalurus punctatus</name>
    <name type="common">Channel catfish</name>
    <name type="synonym">Silurus punctatus</name>
    <dbReference type="NCBI Taxonomy" id="7998"/>
    <lineage>
        <taxon>Eukaryota</taxon>
        <taxon>Metazoa</taxon>
        <taxon>Chordata</taxon>
        <taxon>Craniata</taxon>
        <taxon>Vertebrata</taxon>
        <taxon>Euteleostomi</taxon>
        <taxon>Actinopterygii</taxon>
        <taxon>Neopterygii</taxon>
        <taxon>Teleostei</taxon>
        <taxon>Ostariophysi</taxon>
        <taxon>Siluriformes</taxon>
        <taxon>Ictaluridae</taxon>
        <taxon>Ictalurus</taxon>
    </lineage>
</organism>
<feature type="domain" description="C-type lectin" evidence="2">
    <location>
        <begin position="129"/>
        <end position="224"/>
    </location>
</feature>
<dbReference type="RefSeq" id="XP_017316463.3">
    <property type="nucleotide sequence ID" value="XM_017460974.3"/>
</dbReference>